<evidence type="ECO:0000256" key="5">
    <source>
        <dbReference type="ARBA" id="ARBA00022895"/>
    </source>
</evidence>
<keyword evidence="11" id="KW-1185">Reference proteome</keyword>
<evidence type="ECO:0000256" key="2">
    <source>
        <dbReference type="ARBA" id="ARBA00004574"/>
    </source>
</evidence>
<evidence type="ECO:0000256" key="3">
    <source>
        <dbReference type="ARBA" id="ARBA00017411"/>
    </source>
</evidence>
<dbReference type="PANTHER" id="PTHR13989">
    <property type="entry name" value="REPLICATION PROTEIN A-RELATED"/>
    <property type="match status" value="1"/>
</dbReference>
<dbReference type="Pfam" id="PF01336">
    <property type="entry name" value="tRNA_anti-codon"/>
    <property type="match status" value="1"/>
</dbReference>
<reference evidence="10" key="1">
    <citation type="submission" date="2020-12" db="EMBL/GenBank/DDBJ databases">
        <title>Metabolic potential, ecology and presence of endohyphal bacteria is reflected in genomic diversity of Mucoromycotina.</title>
        <authorList>
            <person name="Muszewska A."/>
            <person name="Okrasinska A."/>
            <person name="Steczkiewicz K."/>
            <person name="Drgas O."/>
            <person name="Orlowska M."/>
            <person name="Perlinska-Lenart U."/>
            <person name="Aleksandrzak-Piekarczyk T."/>
            <person name="Szatraj K."/>
            <person name="Zielenkiewicz U."/>
            <person name="Pilsyk S."/>
            <person name="Malc E."/>
            <person name="Mieczkowski P."/>
            <person name="Kruszewska J.S."/>
            <person name="Biernat P."/>
            <person name="Pawlowska J."/>
        </authorList>
    </citation>
    <scope>NUCLEOTIDE SEQUENCE</scope>
    <source>
        <strain evidence="10">CBS 226.32</strain>
    </source>
</reference>
<evidence type="ECO:0000313" key="10">
    <source>
        <dbReference type="EMBL" id="KAG2215829.1"/>
    </source>
</evidence>
<keyword evidence="7" id="KW-0539">Nucleus</keyword>
<organism evidence="10 11">
    <name type="scientific">Mucor plumbeus</name>
    <dbReference type="NCBI Taxonomy" id="97098"/>
    <lineage>
        <taxon>Eukaryota</taxon>
        <taxon>Fungi</taxon>
        <taxon>Fungi incertae sedis</taxon>
        <taxon>Mucoromycota</taxon>
        <taxon>Mucoromycotina</taxon>
        <taxon>Mucoromycetes</taxon>
        <taxon>Mucorales</taxon>
        <taxon>Mucorineae</taxon>
        <taxon>Mucoraceae</taxon>
        <taxon>Mucor</taxon>
    </lineage>
</organism>
<keyword evidence="4" id="KW-0158">Chromosome</keyword>
<dbReference type="InterPro" id="IPR004365">
    <property type="entry name" value="NA-bd_OB_tRNA"/>
</dbReference>
<dbReference type="SUPFAM" id="SSF50249">
    <property type="entry name" value="Nucleic acid-binding proteins"/>
    <property type="match status" value="1"/>
</dbReference>
<dbReference type="Gene3D" id="2.40.50.140">
    <property type="entry name" value="Nucleic acid-binding proteins"/>
    <property type="match status" value="1"/>
</dbReference>
<dbReference type="EMBL" id="JAEPRC010000003">
    <property type="protein sequence ID" value="KAG2215829.1"/>
    <property type="molecule type" value="Genomic_DNA"/>
</dbReference>
<name>A0A8H7VIJ2_9FUNG</name>
<comment type="subcellular location">
    <subcellularLocation>
        <location evidence="2">Chromosome</location>
        <location evidence="2">Telomere</location>
    </subcellularLocation>
    <subcellularLocation>
        <location evidence="1">Nucleus</location>
    </subcellularLocation>
</comment>
<evidence type="ECO:0000256" key="8">
    <source>
        <dbReference type="ARBA" id="ARBA00030039"/>
    </source>
</evidence>
<evidence type="ECO:0000256" key="4">
    <source>
        <dbReference type="ARBA" id="ARBA00022454"/>
    </source>
</evidence>
<evidence type="ECO:0000256" key="1">
    <source>
        <dbReference type="ARBA" id="ARBA00004123"/>
    </source>
</evidence>
<dbReference type="OrthoDB" id="77828at2759"/>
<dbReference type="InterPro" id="IPR012340">
    <property type="entry name" value="NA-bd_OB-fold"/>
</dbReference>
<gene>
    <name evidence="10" type="ORF">INT46_007452</name>
</gene>
<dbReference type="GO" id="GO:0003677">
    <property type="term" value="F:DNA binding"/>
    <property type="evidence" value="ECO:0007669"/>
    <property type="project" value="UniProtKB-KW"/>
</dbReference>
<dbReference type="InterPro" id="IPR040260">
    <property type="entry name" value="RFA2-like"/>
</dbReference>
<comment type="caution">
    <text evidence="10">The sequence shown here is derived from an EMBL/GenBank/DDBJ whole genome shotgun (WGS) entry which is preliminary data.</text>
</comment>
<feature type="domain" description="OB" evidence="9">
    <location>
        <begin position="36"/>
        <end position="104"/>
    </location>
</feature>
<sequence length="323" mass="36988">MDAALLGLDPLFLTNVKLIIHDLLNLERVNEDLIDICGTIVAVERNSFTTNYTVDDSTGTITCSLWSAAEGYDYKPLEIGTAVRITGKISTFKDERQIAIYDIYPTLDPNQELQHFIHAILLRKEYAKEYKLPNVMKPHVQELIEQIQVDEQDQLGYNSQRKRVDKSTFEKAVLEFLRNHHVPMFSKDTARDNPTLTAMAVEILSNGRGKKPTKMEITYLFTKAVEKLLKEGYIVEIGCNETYKVVDEEYLAEFIVKSIRDMSKQMPDKLSGIRLEYIIKSISADKEYASLSKNSNIIHKIVSDLVEQSLIYATGRNEYKVFM</sequence>
<keyword evidence="5" id="KW-0779">Telomere</keyword>
<dbReference type="PANTHER" id="PTHR13989:SF33">
    <property type="entry name" value="CST COMPLEX SUBUNIT STN1"/>
    <property type="match status" value="1"/>
</dbReference>
<proteinExistence type="predicted"/>
<evidence type="ECO:0000256" key="7">
    <source>
        <dbReference type="ARBA" id="ARBA00023242"/>
    </source>
</evidence>
<dbReference type="GO" id="GO:0000781">
    <property type="term" value="C:chromosome, telomeric region"/>
    <property type="evidence" value="ECO:0007669"/>
    <property type="project" value="UniProtKB-SubCell"/>
</dbReference>
<dbReference type="GO" id="GO:0005634">
    <property type="term" value="C:nucleus"/>
    <property type="evidence" value="ECO:0007669"/>
    <property type="project" value="UniProtKB-SubCell"/>
</dbReference>
<evidence type="ECO:0000313" key="11">
    <source>
        <dbReference type="Proteomes" id="UP000650833"/>
    </source>
</evidence>
<evidence type="ECO:0000256" key="6">
    <source>
        <dbReference type="ARBA" id="ARBA00023125"/>
    </source>
</evidence>
<evidence type="ECO:0000259" key="9">
    <source>
        <dbReference type="Pfam" id="PF01336"/>
    </source>
</evidence>
<dbReference type="Proteomes" id="UP000650833">
    <property type="component" value="Unassembled WGS sequence"/>
</dbReference>
<dbReference type="AlphaFoldDB" id="A0A8H7VIJ2"/>
<protein>
    <recommendedName>
        <fullName evidence="3">CST complex subunit STN1</fullName>
    </recommendedName>
    <alternativeName>
        <fullName evidence="8">Suppressor of cdc thirteen homolog</fullName>
    </alternativeName>
</protein>
<accession>A0A8H7VIJ2</accession>
<keyword evidence="6" id="KW-0238">DNA-binding</keyword>